<keyword evidence="2" id="KW-1185">Reference proteome</keyword>
<dbReference type="RefSeq" id="WP_191155543.1">
    <property type="nucleotide sequence ID" value="NZ_JACXAI010000002.1"/>
</dbReference>
<dbReference type="Proteomes" id="UP000626844">
    <property type="component" value="Unassembled WGS sequence"/>
</dbReference>
<accession>A0A926NJU8</accession>
<organism evidence="1 2">
    <name type="scientific">Metabacillus arenae</name>
    <dbReference type="NCBI Taxonomy" id="2771434"/>
    <lineage>
        <taxon>Bacteria</taxon>
        <taxon>Bacillati</taxon>
        <taxon>Bacillota</taxon>
        <taxon>Bacilli</taxon>
        <taxon>Bacillales</taxon>
        <taxon>Bacillaceae</taxon>
        <taxon>Metabacillus</taxon>
    </lineage>
</organism>
<dbReference type="AlphaFoldDB" id="A0A926NJU8"/>
<evidence type="ECO:0000313" key="1">
    <source>
        <dbReference type="EMBL" id="MBD1379176.1"/>
    </source>
</evidence>
<name>A0A926NJU8_9BACI</name>
<gene>
    <name evidence="1" type="ORF">IC621_02935</name>
</gene>
<reference evidence="1" key="1">
    <citation type="submission" date="2020-09" db="EMBL/GenBank/DDBJ databases">
        <title>A novel bacterium of genus Bacillus, isolated from South China Sea.</title>
        <authorList>
            <person name="Huang H."/>
            <person name="Mo K."/>
            <person name="Hu Y."/>
        </authorList>
    </citation>
    <scope>NUCLEOTIDE SEQUENCE</scope>
    <source>
        <strain evidence="1">IB182487</strain>
    </source>
</reference>
<dbReference type="EMBL" id="JACXAI010000002">
    <property type="protein sequence ID" value="MBD1379176.1"/>
    <property type="molecule type" value="Genomic_DNA"/>
</dbReference>
<proteinExistence type="predicted"/>
<comment type="caution">
    <text evidence="1">The sequence shown here is derived from an EMBL/GenBank/DDBJ whole genome shotgun (WGS) entry which is preliminary data.</text>
</comment>
<protein>
    <submittedName>
        <fullName evidence="1">Uncharacterized protein</fullName>
    </submittedName>
</protein>
<sequence>MITFTEYILDKIESAILCDDKDTYTIQDIHNLVNSSIEDYEHEYNTTISNLSNIPFTKIKQLLNQMNIKLV</sequence>
<evidence type="ECO:0000313" key="2">
    <source>
        <dbReference type="Proteomes" id="UP000626844"/>
    </source>
</evidence>